<keyword evidence="6" id="KW-0472">Membrane</keyword>
<evidence type="ECO:0000256" key="1">
    <source>
        <dbReference type="ARBA" id="ARBA00022801"/>
    </source>
</evidence>
<dbReference type="GO" id="GO:0046486">
    <property type="term" value="P:glycerolipid metabolic process"/>
    <property type="evidence" value="ECO:0007669"/>
    <property type="project" value="UniProtKB-ARBA"/>
</dbReference>
<dbReference type="SUPFAM" id="SSF48452">
    <property type="entry name" value="TPR-like"/>
    <property type="match status" value="1"/>
</dbReference>
<feature type="domain" description="PNPLA" evidence="7">
    <location>
        <begin position="950"/>
        <end position="1153"/>
    </location>
</feature>
<dbReference type="InterPro" id="IPR016035">
    <property type="entry name" value="Acyl_Trfase/lysoPLipase"/>
</dbReference>
<dbReference type="EMBL" id="CAJMWX010001033">
    <property type="protein sequence ID" value="CAE6447651.1"/>
    <property type="molecule type" value="Genomic_DNA"/>
</dbReference>
<keyword evidence="3" id="KW-0443">Lipid metabolism</keyword>
<keyword evidence="6" id="KW-1133">Transmembrane helix</keyword>
<dbReference type="Gene3D" id="1.25.40.10">
    <property type="entry name" value="Tetratricopeptide repeat domain"/>
    <property type="match status" value="1"/>
</dbReference>
<name>A0A8H3B4A4_9AGAM</name>
<keyword evidence="1" id="KW-0378">Hydrolase</keyword>
<feature type="compositionally biased region" description="Basic and acidic residues" evidence="5">
    <location>
        <begin position="857"/>
        <end position="872"/>
    </location>
</feature>
<organism evidence="8 9">
    <name type="scientific">Rhizoctonia solani</name>
    <dbReference type="NCBI Taxonomy" id="456999"/>
    <lineage>
        <taxon>Eukaryota</taxon>
        <taxon>Fungi</taxon>
        <taxon>Dikarya</taxon>
        <taxon>Basidiomycota</taxon>
        <taxon>Agaricomycotina</taxon>
        <taxon>Agaricomycetes</taxon>
        <taxon>Cantharellales</taxon>
        <taxon>Ceratobasidiaceae</taxon>
        <taxon>Rhizoctonia</taxon>
    </lineage>
</organism>
<keyword evidence="2" id="KW-0442">Lipid degradation</keyword>
<dbReference type="InterPro" id="IPR002641">
    <property type="entry name" value="PNPLA_dom"/>
</dbReference>
<reference evidence="8" key="1">
    <citation type="submission" date="2021-01" db="EMBL/GenBank/DDBJ databases">
        <authorList>
            <person name="Kaushik A."/>
        </authorList>
    </citation>
    <scope>NUCLEOTIDE SEQUENCE</scope>
    <source>
        <strain evidence="8">AG4-R118</strain>
    </source>
</reference>
<evidence type="ECO:0000256" key="4">
    <source>
        <dbReference type="PROSITE-ProRule" id="PRU01161"/>
    </source>
</evidence>
<dbReference type="Gene3D" id="3.40.50.300">
    <property type="entry name" value="P-loop containing nucleotide triphosphate hydrolases"/>
    <property type="match status" value="2"/>
</dbReference>
<proteinExistence type="predicted"/>
<dbReference type="InterPro" id="IPR011990">
    <property type="entry name" value="TPR-like_helical_dom_sf"/>
</dbReference>
<feature type="domain" description="PNPLA" evidence="7">
    <location>
        <begin position="14"/>
        <end position="216"/>
    </location>
</feature>
<dbReference type="PANTHER" id="PTHR24185:SF1">
    <property type="entry name" value="CALCIUM-INDEPENDENT PHOSPHOLIPASE A2-GAMMA"/>
    <property type="match status" value="1"/>
</dbReference>
<dbReference type="InterPro" id="IPR002182">
    <property type="entry name" value="NB-ARC"/>
</dbReference>
<comment type="caution">
    <text evidence="4">Lacks conserved residue(s) required for the propagation of feature annotation.</text>
</comment>
<feature type="region of interest" description="Disordered" evidence="5">
    <location>
        <begin position="857"/>
        <end position="936"/>
    </location>
</feature>
<dbReference type="SUPFAM" id="SSF52151">
    <property type="entry name" value="FabD/lysophospholipase-like"/>
    <property type="match status" value="2"/>
</dbReference>
<comment type="caution">
    <text evidence="8">The sequence shown here is derived from an EMBL/GenBank/DDBJ whole genome shotgun (WGS) entry which is preliminary data.</text>
</comment>
<accession>A0A8H3B4A4</accession>
<protein>
    <recommendedName>
        <fullName evidence="7">PNPLA domain-containing protein</fullName>
    </recommendedName>
</protein>
<dbReference type="GO" id="GO:0043531">
    <property type="term" value="F:ADP binding"/>
    <property type="evidence" value="ECO:0007669"/>
    <property type="project" value="InterPro"/>
</dbReference>
<dbReference type="Pfam" id="PF00931">
    <property type="entry name" value="NB-ARC"/>
    <property type="match status" value="1"/>
</dbReference>
<dbReference type="SUPFAM" id="SSF52540">
    <property type="entry name" value="P-loop containing nucleoside triphosphate hydrolases"/>
    <property type="match status" value="2"/>
</dbReference>
<gene>
    <name evidence="8" type="ORF">RDB_LOCUS61695</name>
</gene>
<dbReference type="GO" id="GO:0016020">
    <property type="term" value="C:membrane"/>
    <property type="evidence" value="ECO:0007669"/>
    <property type="project" value="TreeGrafter"/>
</dbReference>
<dbReference type="InterPro" id="IPR027417">
    <property type="entry name" value="P-loop_NTPase"/>
</dbReference>
<dbReference type="Proteomes" id="UP000663888">
    <property type="component" value="Unassembled WGS sequence"/>
</dbReference>
<evidence type="ECO:0000313" key="9">
    <source>
        <dbReference type="Proteomes" id="UP000663888"/>
    </source>
</evidence>
<dbReference type="GO" id="GO:0019369">
    <property type="term" value="P:arachidonate metabolic process"/>
    <property type="evidence" value="ECO:0007669"/>
    <property type="project" value="TreeGrafter"/>
</dbReference>
<evidence type="ECO:0000256" key="5">
    <source>
        <dbReference type="SAM" id="MobiDB-lite"/>
    </source>
</evidence>
<keyword evidence="6" id="KW-0812">Transmembrane</keyword>
<feature type="short sequence motif" description="GXGXXG" evidence="4">
    <location>
        <begin position="954"/>
        <end position="959"/>
    </location>
</feature>
<feature type="compositionally biased region" description="Basic and acidic residues" evidence="5">
    <location>
        <begin position="909"/>
        <end position="924"/>
    </location>
</feature>
<dbReference type="Pfam" id="PF13374">
    <property type="entry name" value="TPR_10"/>
    <property type="match status" value="1"/>
</dbReference>
<evidence type="ECO:0000259" key="7">
    <source>
        <dbReference type="PROSITE" id="PS51635"/>
    </source>
</evidence>
<dbReference type="PROSITE" id="PS51635">
    <property type="entry name" value="PNPLA"/>
    <property type="match status" value="2"/>
</dbReference>
<dbReference type="Gene3D" id="3.40.1090.10">
    <property type="entry name" value="Cytosolic phospholipase A2 catalytic domain"/>
    <property type="match status" value="2"/>
</dbReference>
<sequence length="2003" mass="224649">MSEPDVSQRGLNILCIDNGGMRGLSALFLIQEVMERVQKFEGLESTPEPYKYFDLIAGTGTGAIIACMLGRLCMPIHSAIESYTNLVKDILSERTGNESRPFETSKLKKALRMITQSITGNPDELMMEWHPKERQCKTLVFATIHDGQETSYNPPITFRSYPTPGGEGPNCPIWEVLCATMAYPGLFGSFEINNSPLVHSFVGGLGSNNPITHALSEAGLLYPKQDISAILNIGTGHTRTLKIPGADVSGSRLRPFLPAAAIVAMKEIATDSETIAGSMNRLLRSINRVYFRLNVSLGSQSVEMDQWESPSEVATHTRAYIMLADVNERINGAAHSIKRGRDLLGIQIGVEQTNVYSPSRSCPAPTPTFTGRDTEMNYLERCVSKKGVERVVCIVHGLGGVGKTQLVLKVIERTYNIWKEVIYIDASTKDSIESTLGDIALARGVGNSYKDTLRWLESYRELWLFVLDGANDPSLAFHNYLPSGDYGSVIVTTRLVNTVTLAEGPDSVYNLSSMSPEDAMALLLKLSGRQKEELSLQECENAKRLLKELGHLTLGIVQTGAILRQSPDMSITKYRSLFLASPQRTLEVYNILPTKTGNYGRTVFTTWVDCYQLLGRQSRRLLWLIAFLYHSEISSDIFRKAAMGLKSDKYPPLSRLAFRKRPASQKELVQAKLQKALYAPIHHWGLDSDSDSDSDFMSHRYLDWNETAFSEAINELVSCSLLQYNQISQTYTIHILVQAWARTVIPFSFDLAVYCARILLAAAIPLDHSSESINWRKKLALHVCYTRYTDSETLRGGYEEEFEAVYSDMRLRGTLEEIQEQVRDTSVHIPGQSYFETLRAEQELVKIYSKLGRHDEARVAEVEPGHEERSRGSEPTQLNPEHMSGKMGVGDSGLNDGSSTSGLGGSQDSSDKAGKEQHAQDRHPGGSPQVPLKPELGSRKSTIKRGLNILCFDGGGIRGLSSLLILRETMHRLCSLEGRGSPEELVKPSDWFDIIAGTGTGGVSACMLGRLGMSVETAIETHITLTEAVFSNKKWTGEQLYKSESLKSSLQTIVQNAIGDKDEKIVEDTSQSDGCHTLFFAMSKHNMSASIPVIFRSYQARANPAPNCTIWEALYATMAHPDLFKSIDITENSLKYTFVGGELGSSNPLTHVLAEVRELYPGRHVSCIISIGAGYARTIRIPDCTRHRAYLAHGMAMKSMAVDSERVAEDMTRRFQDTNGVYFRFNVDQGIQDVEADDWESLSNVTAHTCAYMGKNEIDRRLNEATKAIQERRAALAVEYIDGRIQPALVPVPLKSCPVPTAIFTGWDDKIQEIRNCIVEGTKEQRICVIHGLGGSGKTQLALKVIEVNHEHWNHIIFVDAASRQKIEDTLRDFARANNLGSTHTRTLQFLQGTHDRWLLVLDNADDPLLNTLDYIPRCSHGSILITTRLAGMTFYARPPTSVFPISRMNSEEAVSLLLKVVNIRAPRGLEIDTDRQAAEALVRDFGYLALAIVHAGAYIAQSHGTSILEYHALFLRNRKAMLDKYSTLRFRIDDYKKTVYTTWNMCYELLERNGQAQQLLWLMAFLHCNDITRNLFRRAATRIEYYKPILQPAEVEEDARVYLRKYLSSFQDTDESWADQRFVETISELAEYSLVEYDKKNEAYAIHVLVQDWACTIIPEKLVNALERTTSLLSISIGADSDDDPTSHQFRLGLIQHVNKILSEKASRGGVSANHGACFAHVFKSTEQWHKEEPLRVEVKAAREKELGVDHPITLRSVDDLAHNYKNQGRFDMAERLYEEVFQIRKRNDEDHKDTQASRKFLASLYQDRGRYSEAIPLLLDVIKVQRIMKGGNDPETLACMGNLADAYQKSMRLDEAKDLRKQIINLLPDKDPEKPVCMRKLAEVLESEGEWGTAEELLIQSAKDLDRIYGERHRNATAGWIYLHDFRVRKHSVPPISYASCSLPVEVICLCPNSKYVCKLLAFAFRSLPPSFVILVIAYLLPICFSYGSFRQESRVASHSQ</sequence>
<evidence type="ECO:0000256" key="2">
    <source>
        <dbReference type="ARBA" id="ARBA00022963"/>
    </source>
</evidence>
<dbReference type="Pfam" id="PF01734">
    <property type="entry name" value="Patatin"/>
    <property type="match status" value="2"/>
</dbReference>
<dbReference type="PANTHER" id="PTHR24185">
    <property type="entry name" value="CALCIUM-INDEPENDENT PHOSPHOLIPASE A2-GAMMA"/>
    <property type="match status" value="1"/>
</dbReference>
<evidence type="ECO:0000256" key="6">
    <source>
        <dbReference type="SAM" id="Phobius"/>
    </source>
</evidence>
<feature type="transmembrane region" description="Helical" evidence="6">
    <location>
        <begin position="1970"/>
        <end position="1992"/>
    </location>
</feature>
<dbReference type="GO" id="GO:0047499">
    <property type="term" value="F:calcium-independent phospholipase A2 activity"/>
    <property type="evidence" value="ECO:0007669"/>
    <property type="project" value="TreeGrafter"/>
</dbReference>
<evidence type="ECO:0000313" key="8">
    <source>
        <dbReference type="EMBL" id="CAE6447651.1"/>
    </source>
</evidence>
<evidence type="ECO:0000256" key="3">
    <source>
        <dbReference type="ARBA" id="ARBA00023098"/>
    </source>
</evidence>
<dbReference type="GO" id="GO:0016042">
    <property type="term" value="P:lipid catabolic process"/>
    <property type="evidence" value="ECO:0007669"/>
    <property type="project" value="UniProtKB-KW"/>
</dbReference>
<dbReference type="Pfam" id="PF13424">
    <property type="entry name" value="TPR_12"/>
    <property type="match status" value="1"/>
</dbReference>